<dbReference type="EMBL" id="CP151502">
    <property type="protein sequence ID" value="WZN60027.1"/>
    <property type="molecule type" value="Genomic_DNA"/>
</dbReference>
<feature type="compositionally biased region" description="Basic and acidic residues" evidence="1">
    <location>
        <begin position="72"/>
        <end position="82"/>
    </location>
</feature>
<reference evidence="2 3" key="1">
    <citation type="submission" date="2024-03" db="EMBL/GenBank/DDBJ databases">
        <title>Complete genome sequence of the green alga Chloropicon roscoffensis RCC1871.</title>
        <authorList>
            <person name="Lemieux C."/>
            <person name="Pombert J.-F."/>
            <person name="Otis C."/>
            <person name="Turmel M."/>
        </authorList>
    </citation>
    <scope>NUCLEOTIDE SEQUENCE [LARGE SCALE GENOMIC DNA]</scope>
    <source>
        <strain evidence="2 3">RCC1871</strain>
    </source>
</reference>
<evidence type="ECO:0000256" key="1">
    <source>
        <dbReference type="SAM" id="MobiDB-lite"/>
    </source>
</evidence>
<feature type="region of interest" description="Disordered" evidence="1">
    <location>
        <begin position="32"/>
        <end position="96"/>
    </location>
</feature>
<gene>
    <name evidence="2" type="ORF">HKI87_02g15550</name>
</gene>
<accession>A0AAX4P164</accession>
<name>A0AAX4P164_9CHLO</name>
<keyword evidence="3" id="KW-1185">Reference proteome</keyword>
<sequence>MTTIIDISGVNNVCQNMLTHDLHGGERVSALQTDYQDQDRESYKAKASNIAPRSKAWKPSKSNTQMPPVKGKGSDEQPEVKARRGPKYYGKLSKLL</sequence>
<dbReference type="Proteomes" id="UP001472866">
    <property type="component" value="Chromosome 02"/>
</dbReference>
<protein>
    <submittedName>
        <fullName evidence="2">Uncharacterized protein</fullName>
    </submittedName>
</protein>
<proteinExistence type="predicted"/>
<evidence type="ECO:0000313" key="3">
    <source>
        <dbReference type="Proteomes" id="UP001472866"/>
    </source>
</evidence>
<organism evidence="2 3">
    <name type="scientific">Chloropicon roscoffensis</name>
    <dbReference type="NCBI Taxonomy" id="1461544"/>
    <lineage>
        <taxon>Eukaryota</taxon>
        <taxon>Viridiplantae</taxon>
        <taxon>Chlorophyta</taxon>
        <taxon>Chloropicophyceae</taxon>
        <taxon>Chloropicales</taxon>
        <taxon>Chloropicaceae</taxon>
        <taxon>Chloropicon</taxon>
    </lineage>
</organism>
<dbReference type="AlphaFoldDB" id="A0AAX4P164"/>
<evidence type="ECO:0000313" key="2">
    <source>
        <dbReference type="EMBL" id="WZN60027.1"/>
    </source>
</evidence>